<evidence type="ECO:0000256" key="6">
    <source>
        <dbReference type="ARBA" id="ARBA00023295"/>
    </source>
</evidence>
<comment type="catalytic activity">
    <reaction evidence="1">
        <text>Hydrolysis of terminal, non-reducing beta-D-glucosyl residues with release of beta-D-glucose.</text>
        <dbReference type="EC" id="3.2.1.21"/>
    </reaction>
</comment>
<keyword evidence="4" id="KW-0732">Signal</keyword>
<name>A0A1H4IUY5_RHOJO</name>
<evidence type="ECO:0000259" key="7">
    <source>
        <dbReference type="Pfam" id="PF00933"/>
    </source>
</evidence>
<gene>
    <name evidence="8" type="ORF">SAMN04490220_0508</name>
</gene>
<keyword evidence="6" id="KW-0326">Glycosidase</keyword>
<dbReference type="EMBL" id="FNTL01000002">
    <property type="protein sequence ID" value="SEB37426.1"/>
    <property type="molecule type" value="Genomic_DNA"/>
</dbReference>
<dbReference type="PANTHER" id="PTHR30620:SF16">
    <property type="entry name" value="LYSOSOMAL BETA GLUCOSIDASE"/>
    <property type="match status" value="1"/>
</dbReference>
<dbReference type="AlphaFoldDB" id="A0A1H4IUY5"/>
<dbReference type="InterPro" id="IPR051915">
    <property type="entry name" value="Cellulose_Degrad_GH3"/>
</dbReference>
<dbReference type="SUPFAM" id="SSF52279">
    <property type="entry name" value="Beta-D-glucan exohydrolase, C-terminal domain"/>
    <property type="match status" value="1"/>
</dbReference>
<dbReference type="Gene3D" id="3.20.20.300">
    <property type="entry name" value="Glycoside hydrolase, family 3, N-terminal domain"/>
    <property type="match status" value="1"/>
</dbReference>
<reference evidence="9" key="1">
    <citation type="submission" date="2016-10" db="EMBL/GenBank/DDBJ databases">
        <authorList>
            <person name="Varghese N."/>
        </authorList>
    </citation>
    <scope>NUCLEOTIDE SEQUENCE [LARGE SCALE GENOMIC DNA]</scope>
    <source>
        <strain evidence="9">DSM 44719</strain>
    </source>
</reference>
<evidence type="ECO:0000256" key="2">
    <source>
        <dbReference type="ARBA" id="ARBA00005336"/>
    </source>
</evidence>
<dbReference type="InterPro" id="IPR036881">
    <property type="entry name" value="Glyco_hydro_3_C_sf"/>
</dbReference>
<dbReference type="EC" id="3.2.1.21" evidence="3"/>
<keyword evidence="5" id="KW-0378">Hydrolase</keyword>
<dbReference type="GO" id="GO:0009251">
    <property type="term" value="P:glucan catabolic process"/>
    <property type="evidence" value="ECO:0007669"/>
    <property type="project" value="TreeGrafter"/>
</dbReference>
<evidence type="ECO:0000256" key="4">
    <source>
        <dbReference type="ARBA" id="ARBA00022729"/>
    </source>
</evidence>
<organism evidence="8 9">
    <name type="scientific">Rhodococcus jostii</name>
    <dbReference type="NCBI Taxonomy" id="132919"/>
    <lineage>
        <taxon>Bacteria</taxon>
        <taxon>Bacillati</taxon>
        <taxon>Actinomycetota</taxon>
        <taxon>Actinomycetes</taxon>
        <taxon>Mycobacteriales</taxon>
        <taxon>Nocardiaceae</taxon>
        <taxon>Rhodococcus</taxon>
    </lineage>
</organism>
<sequence>MTDRNETMNDYRDPALPVDRRVEDLLARMTVAEKAALMFHPSTEPAGDGLSEAAALAAAEQYAGRRGISHFNVLGGADSVTVAQWHNTLQAIAEDNRLGIPMTLSTDPRHGLRSNLFTGQALDSLSRWPDPTGIAAIGGLDAARAYGETMRRELLAMGIRVFLGPMADIFSEPRWSRGSGTFGEDPERVAELTAAFIEALRGGAELGPNSVAAVVKHFPGGGPQLNGDDAHDPRYPEQIYPGGMQQLHMRPFEKAFAAGATQVMTYYGKPVGTSWEEVGFAFNAPVVRDLLRRTLAFGGIVVTDWNLLESEAIGGLQFGPNGWGLEHLTPLERAAIAIDVGVDQFGGDRNPALVEELVDSGRIAESRIDESARRLLREKFQLGAFEHRRIDTDTTREVCGSPVFVERGLCAQHASLVLLADDDETVLPAGARVHLDGVTAETAVAAGLVVVDDPAGADAVIVRLDSPFEPGRGSLGDFFRGGSLAFPDAVVARIRRYAAQAPVFVSVYLERPAVLTPLLEPAAVVVADFGASDAVILAALAGRAAFTGTLPFDLPSSMAAIEASREDVPFDTADPLFRAGFGLRRAASAEREGVHQLSGR</sequence>
<dbReference type="Gene3D" id="3.40.50.1700">
    <property type="entry name" value="Glycoside hydrolase family 3 C-terminal domain"/>
    <property type="match status" value="1"/>
</dbReference>
<comment type="similarity">
    <text evidence="2">Belongs to the glycosyl hydrolase 3 family.</text>
</comment>
<proteinExistence type="inferred from homology"/>
<dbReference type="Proteomes" id="UP000183407">
    <property type="component" value="Unassembled WGS sequence"/>
</dbReference>
<dbReference type="SUPFAM" id="SSF51445">
    <property type="entry name" value="(Trans)glycosidases"/>
    <property type="match status" value="1"/>
</dbReference>
<dbReference type="GO" id="GO:0008422">
    <property type="term" value="F:beta-glucosidase activity"/>
    <property type="evidence" value="ECO:0007669"/>
    <property type="project" value="UniProtKB-EC"/>
</dbReference>
<dbReference type="PANTHER" id="PTHR30620">
    <property type="entry name" value="PERIPLASMIC BETA-GLUCOSIDASE-RELATED"/>
    <property type="match status" value="1"/>
</dbReference>
<evidence type="ECO:0000256" key="3">
    <source>
        <dbReference type="ARBA" id="ARBA00012744"/>
    </source>
</evidence>
<dbReference type="InterPro" id="IPR001764">
    <property type="entry name" value="Glyco_hydro_3_N"/>
</dbReference>
<evidence type="ECO:0000313" key="9">
    <source>
        <dbReference type="Proteomes" id="UP000183407"/>
    </source>
</evidence>
<evidence type="ECO:0000313" key="8">
    <source>
        <dbReference type="EMBL" id="SEB37426.1"/>
    </source>
</evidence>
<dbReference type="Pfam" id="PF00933">
    <property type="entry name" value="Glyco_hydro_3"/>
    <property type="match status" value="1"/>
</dbReference>
<evidence type="ECO:0000256" key="5">
    <source>
        <dbReference type="ARBA" id="ARBA00022801"/>
    </source>
</evidence>
<dbReference type="InterPro" id="IPR017853">
    <property type="entry name" value="GH"/>
</dbReference>
<dbReference type="InterPro" id="IPR036962">
    <property type="entry name" value="Glyco_hydro_3_N_sf"/>
</dbReference>
<protein>
    <recommendedName>
        <fullName evidence="3">beta-glucosidase</fullName>
        <ecNumber evidence="3">3.2.1.21</ecNumber>
    </recommendedName>
</protein>
<evidence type="ECO:0000256" key="1">
    <source>
        <dbReference type="ARBA" id="ARBA00000448"/>
    </source>
</evidence>
<feature type="domain" description="Glycoside hydrolase family 3 N-terminal" evidence="7">
    <location>
        <begin position="79"/>
        <end position="377"/>
    </location>
</feature>
<accession>A0A1H4IUY5</accession>
<dbReference type="PRINTS" id="PR00133">
    <property type="entry name" value="GLHYDRLASE3"/>
</dbReference>